<keyword evidence="6" id="KW-0539">Nucleus</keyword>
<dbReference type="GO" id="GO:0007064">
    <property type="term" value="P:mitotic sister chromatid cohesion"/>
    <property type="evidence" value="ECO:0007669"/>
    <property type="project" value="InterPro"/>
</dbReference>
<evidence type="ECO:0000256" key="7">
    <source>
        <dbReference type="ARBA" id="ARBA00023306"/>
    </source>
</evidence>
<protein>
    <recommendedName>
        <fullName evidence="11">MAU2 chromatid cohesion factor</fullName>
    </recommendedName>
</protein>
<keyword evidence="4" id="KW-0498">Mitosis</keyword>
<feature type="compositionally biased region" description="Polar residues" evidence="8">
    <location>
        <begin position="161"/>
        <end position="183"/>
    </location>
</feature>
<reference evidence="9 10" key="1">
    <citation type="submission" date="2017-06" db="EMBL/GenBank/DDBJ databases">
        <title>Draft genome sequence of a variant of Elsinoe murrayae.</title>
        <authorList>
            <person name="Cheng Q."/>
        </authorList>
    </citation>
    <scope>NUCLEOTIDE SEQUENCE [LARGE SCALE GENOMIC DNA]</scope>
    <source>
        <strain evidence="9 10">CQ-2017a</strain>
    </source>
</reference>
<dbReference type="GO" id="GO:0005634">
    <property type="term" value="C:nucleus"/>
    <property type="evidence" value="ECO:0007669"/>
    <property type="project" value="UniProtKB-SubCell"/>
</dbReference>
<evidence type="ECO:0000256" key="3">
    <source>
        <dbReference type="ARBA" id="ARBA00022618"/>
    </source>
</evidence>
<keyword evidence="3" id="KW-0132">Cell division</keyword>
<keyword evidence="10" id="KW-1185">Reference proteome</keyword>
<dbReference type="Proteomes" id="UP000243797">
    <property type="component" value="Unassembled WGS sequence"/>
</dbReference>
<comment type="similarity">
    <text evidence="2">Belongs to the SCC4/mau-2 family.</text>
</comment>
<dbReference type="AlphaFoldDB" id="A0A2K1R2I1"/>
<dbReference type="PANTHER" id="PTHR21394">
    <property type="entry name" value="MAU2 CHROMATID COHESION FACTOR HOMOLOG"/>
    <property type="match status" value="1"/>
</dbReference>
<evidence type="ECO:0000256" key="2">
    <source>
        <dbReference type="ARBA" id="ARBA00008585"/>
    </source>
</evidence>
<organism evidence="9 10">
    <name type="scientific">Sphaceloma murrayae</name>
    <dbReference type="NCBI Taxonomy" id="2082308"/>
    <lineage>
        <taxon>Eukaryota</taxon>
        <taxon>Fungi</taxon>
        <taxon>Dikarya</taxon>
        <taxon>Ascomycota</taxon>
        <taxon>Pezizomycotina</taxon>
        <taxon>Dothideomycetes</taxon>
        <taxon>Dothideomycetidae</taxon>
        <taxon>Myriangiales</taxon>
        <taxon>Elsinoaceae</taxon>
        <taxon>Sphaceloma</taxon>
    </lineage>
</organism>
<evidence type="ECO:0000256" key="5">
    <source>
        <dbReference type="ARBA" id="ARBA00022829"/>
    </source>
</evidence>
<keyword evidence="5" id="KW-0159">Chromosome partition</keyword>
<evidence type="ECO:0008006" key="11">
    <source>
        <dbReference type="Google" id="ProtNLM"/>
    </source>
</evidence>
<dbReference type="GO" id="GO:0007059">
    <property type="term" value="P:chromosome segregation"/>
    <property type="evidence" value="ECO:0007669"/>
    <property type="project" value="UniProtKB-KW"/>
</dbReference>
<dbReference type="GO" id="GO:0051301">
    <property type="term" value="P:cell division"/>
    <property type="evidence" value="ECO:0007669"/>
    <property type="project" value="UniProtKB-KW"/>
</dbReference>
<feature type="region of interest" description="Disordered" evidence="8">
    <location>
        <begin position="121"/>
        <end position="186"/>
    </location>
</feature>
<evidence type="ECO:0000256" key="4">
    <source>
        <dbReference type="ARBA" id="ARBA00022776"/>
    </source>
</evidence>
<comment type="caution">
    <text evidence="9">The sequence shown here is derived from an EMBL/GenBank/DDBJ whole genome shotgun (WGS) entry which is preliminary data.</text>
</comment>
<evidence type="ECO:0000256" key="8">
    <source>
        <dbReference type="SAM" id="MobiDB-lite"/>
    </source>
</evidence>
<dbReference type="STRING" id="2082308.A0A2K1R2I1"/>
<comment type="subcellular location">
    <subcellularLocation>
        <location evidence="1">Nucleus</location>
    </subcellularLocation>
</comment>
<dbReference type="Pfam" id="PF10345">
    <property type="entry name" value="Cohesin_load"/>
    <property type="match status" value="1"/>
</dbReference>
<dbReference type="EMBL" id="NKHZ01000011">
    <property type="protein sequence ID" value="PNS21491.1"/>
    <property type="molecule type" value="Genomic_DNA"/>
</dbReference>
<name>A0A2K1R2I1_9PEZI</name>
<evidence type="ECO:0000256" key="6">
    <source>
        <dbReference type="ARBA" id="ARBA00023242"/>
    </source>
</evidence>
<evidence type="ECO:0000313" key="9">
    <source>
        <dbReference type="EMBL" id="PNS21491.1"/>
    </source>
</evidence>
<sequence length="918" mass="100919">MNDPNNGQNWHRQRQYGYQGQGQYSTQGRQPMIMIPQRSQEDLSQFYNSQGHGVPLFPQHSPGHMQYHPPTQIPGQGHNFPPSMFQMQQGPSVDQHQAYYNDQMFRTNMTAGQHFYAPHTMHGVAASPGPLPPTILSSQPAQGDPRSSGYDPSNGLPPRKSSATQSQSERPQVTRINPSQIDPGQTKHIMANDLSSQSMKGKASDAVKASATTLPSKSINATASEVVKKSTTQPGTARKVPQVVIPAIKQSAASQFARAFQAPPKVQGLPKASSKIVSQKVEGPVEDQSEQRLVLLSLADQYISSARSMSSTLALSDSESDHAPYRELMTLGLSCLDSAIKGWRVGDTKSIVRLRLQYATLLFEETDNDDLAQSVLSHGITACERSRLTDQKCAMQHLLARIQFKTKPKAAFKIIDGALEDVTAYNNASWIYVFRLLRVALALQLQQNTEFQATLHQLKQLSQLAEARREIPFLVVAHVLEATVYIRSGHADSIEQAQRAIAAARTHQLDQSLSRIPQLKALILFTDLCCDLSIDKLDQLQAKVDTLQDFVDQLGANEKAWLSSSFNLPTSIPANDTVLEDTSGILRRTSDGKTSISFRWLNKIELFMLGFLLSGAARLQRNCVDDRAEQYLSEGISYAQKGSIEKSSIKSLESACAAVAREQSICLAMHICRIFAHVNRSGWTTAAKLLRNVNKTFSASTMASHGQSLQYLDAVIKQGTGDLTGALSIYMSADLLLPPSPTSKMSRSDLDLRLLATMNRILVLKSIGDSSESDPLMQQVMKVCEKHHSLAMQAAMSLLKAVSGTDLPVIELKRFLQSSLSMAQKAQNHQLIAILLNVMNVRFFSGIVGPQAEKSASVAWQLSRKMRSPLWTGVSGQNLANTLVLHGKNDEARKIRGEAEAVFAKLPEGIKGVDRRMD</sequence>
<proteinExistence type="inferred from homology"/>
<evidence type="ECO:0000256" key="1">
    <source>
        <dbReference type="ARBA" id="ARBA00004123"/>
    </source>
</evidence>
<keyword evidence="7" id="KW-0131">Cell cycle</keyword>
<dbReference type="InParanoid" id="A0A2K1R2I1"/>
<dbReference type="InterPro" id="IPR019440">
    <property type="entry name" value="MAU2"/>
</dbReference>
<dbReference type="OrthoDB" id="5565328at2759"/>
<gene>
    <name evidence="9" type="ORF">CAC42_1270</name>
</gene>
<evidence type="ECO:0000313" key="10">
    <source>
        <dbReference type="Proteomes" id="UP000243797"/>
    </source>
</evidence>
<accession>A0A2K1R2I1</accession>